<reference evidence="8 9" key="1">
    <citation type="submission" date="2020-04" db="EMBL/GenBank/DDBJ databases">
        <title>Description of novel Gluconacetobacter.</title>
        <authorList>
            <person name="Sombolestani A."/>
        </authorList>
    </citation>
    <scope>NUCLEOTIDE SEQUENCE [LARGE SCALE GENOMIC DNA]</scope>
    <source>
        <strain evidence="8 9">LMG 7603</strain>
    </source>
</reference>
<feature type="transmembrane region" description="Helical" evidence="6">
    <location>
        <begin position="251"/>
        <end position="270"/>
    </location>
</feature>
<evidence type="ECO:0000256" key="3">
    <source>
        <dbReference type="ARBA" id="ARBA00022692"/>
    </source>
</evidence>
<dbReference type="InterPro" id="IPR000160">
    <property type="entry name" value="GGDEF_dom"/>
</dbReference>
<evidence type="ECO:0000313" key="9">
    <source>
        <dbReference type="Proteomes" id="UP000550787"/>
    </source>
</evidence>
<dbReference type="InterPro" id="IPR052163">
    <property type="entry name" value="DGC-Regulatory_Protein"/>
</dbReference>
<dbReference type="InterPro" id="IPR029787">
    <property type="entry name" value="Nucleotide_cyclase"/>
</dbReference>
<evidence type="ECO:0000313" key="8">
    <source>
        <dbReference type="EMBL" id="MBB2157514.1"/>
    </source>
</evidence>
<keyword evidence="5 6" id="KW-0472">Membrane</keyword>
<name>A0A7W4NGU9_GLUDI</name>
<dbReference type="PANTHER" id="PTHR46663">
    <property type="entry name" value="DIGUANYLATE CYCLASE DGCT-RELATED"/>
    <property type="match status" value="1"/>
</dbReference>
<feature type="transmembrane region" description="Helical" evidence="6">
    <location>
        <begin position="220"/>
        <end position="239"/>
    </location>
</feature>
<keyword evidence="2" id="KW-1003">Cell membrane</keyword>
<dbReference type="GO" id="GO:0005886">
    <property type="term" value="C:plasma membrane"/>
    <property type="evidence" value="ECO:0007669"/>
    <property type="project" value="UniProtKB-SubCell"/>
</dbReference>
<dbReference type="InterPro" id="IPR043128">
    <property type="entry name" value="Rev_trsase/Diguanyl_cyclase"/>
</dbReference>
<dbReference type="InterPro" id="IPR007895">
    <property type="entry name" value="MASE1"/>
</dbReference>
<keyword evidence="4 6" id="KW-1133">Transmembrane helix</keyword>
<proteinExistence type="predicted"/>
<dbReference type="Proteomes" id="UP000550787">
    <property type="component" value="Unassembled WGS sequence"/>
</dbReference>
<feature type="domain" description="GGDEF" evidence="7">
    <location>
        <begin position="318"/>
        <end position="455"/>
    </location>
</feature>
<dbReference type="Gene3D" id="3.30.70.270">
    <property type="match status" value="1"/>
</dbReference>
<dbReference type="AlphaFoldDB" id="A0A7W4NGU9"/>
<dbReference type="CDD" id="cd01949">
    <property type="entry name" value="GGDEF"/>
    <property type="match status" value="1"/>
</dbReference>
<organism evidence="8 9">
    <name type="scientific">Gluconacetobacter diazotrophicus</name>
    <name type="common">Acetobacter diazotrophicus</name>
    <dbReference type="NCBI Taxonomy" id="33996"/>
    <lineage>
        <taxon>Bacteria</taxon>
        <taxon>Pseudomonadati</taxon>
        <taxon>Pseudomonadota</taxon>
        <taxon>Alphaproteobacteria</taxon>
        <taxon>Acetobacterales</taxon>
        <taxon>Acetobacteraceae</taxon>
        <taxon>Gluconacetobacter</taxon>
    </lineage>
</organism>
<feature type="transmembrane region" description="Helical" evidence="6">
    <location>
        <begin position="66"/>
        <end position="88"/>
    </location>
</feature>
<comment type="caution">
    <text evidence="8">The sequence shown here is derived from an EMBL/GenBank/DDBJ whole genome shotgun (WGS) entry which is preliminary data.</text>
</comment>
<dbReference type="NCBIfam" id="TIGR00254">
    <property type="entry name" value="GGDEF"/>
    <property type="match status" value="1"/>
</dbReference>
<feature type="transmembrane region" description="Helical" evidence="6">
    <location>
        <begin position="136"/>
        <end position="158"/>
    </location>
</feature>
<evidence type="ECO:0000256" key="2">
    <source>
        <dbReference type="ARBA" id="ARBA00022475"/>
    </source>
</evidence>
<evidence type="ECO:0000256" key="6">
    <source>
        <dbReference type="SAM" id="Phobius"/>
    </source>
</evidence>
<feature type="transmembrane region" description="Helical" evidence="6">
    <location>
        <begin position="36"/>
        <end position="54"/>
    </location>
</feature>
<dbReference type="PANTHER" id="PTHR46663:SF4">
    <property type="entry name" value="DIGUANYLATE CYCLASE DGCT-RELATED"/>
    <property type="match status" value="1"/>
</dbReference>
<evidence type="ECO:0000256" key="1">
    <source>
        <dbReference type="ARBA" id="ARBA00004651"/>
    </source>
</evidence>
<dbReference type="Pfam" id="PF05231">
    <property type="entry name" value="MASE1"/>
    <property type="match status" value="1"/>
</dbReference>
<accession>A0A7W4NGU9</accession>
<dbReference type="SMART" id="SM00267">
    <property type="entry name" value="GGDEF"/>
    <property type="match status" value="1"/>
</dbReference>
<feature type="transmembrane region" description="Helical" evidence="6">
    <location>
        <begin position="100"/>
        <end position="121"/>
    </location>
</feature>
<dbReference type="Pfam" id="PF00990">
    <property type="entry name" value="GGDEF"/>
    <property type="match status" value="1"/>
</dbReference>
<evidence type="ECO:0000256" key="5">
    <source>
        <dbReference type="ARBA" id="ARBA00023136"/>
    </source>
</evidence>
<protein>
    <submittedName>
        <fullName evidence="8">Sensor domain-containing diguanylate cyclase</fullName>
    </submittedName>
</protein>
<dbReference type="PROSITE" id="PS50887">
    <property type="entry name" value="GGDEF"/>
    <property type="match status" value="1"/>
</dbReference>
<sequence>MFGAITVVTRFLCSDDEGYTSFWPPNAVMLAALLTLRMRLAACVLVACFLLNLLVNRQSALSPPESLLACVLNVFLVVLAAPFTRRFCGAMTNLTRPRRFVAFTIIAVLAAAVEAGAGTTFERVVLDDPSEQLGEWLQWVFCDALGLLLATPAMLSVVRYWEGRKPHRNGPAGPVILSVVSVVLAIFLFSFSRSSFFLFTYPVLVLLAFRASAGQVLTSIFFVSVFTSALTAHGLGPIARLSPDGHLMRAAMLQPYLFSLFLTAVLVSNASGENRRHTNRLSLMKQHLEYAATHDSLTSLINRRRLRHILVSLLVEGSPGAVFLIDIDHFKQINDSLGHHIGDEVLKAFSKRMVDLLACRNAHIARLGGDEFAAIVPGHFTHEMLDVLCSSFADGLLLQPYILSCGERSVTASIGAAFFHATDAHLQPGEIIRRADVALYQAKRAGRNGYCLFSAASGPPSHGQADPADHHATTGP</sequence>
<dbReference type="SUPFAM" id="SSF55073">
    <property type="entry name" value="Nucleotide cyclase"/>
    <property type="match status" value="1"/>
</dbReference>
<gene>
    <name evidence="8" type="ORF">HLH33_14525</name>
</gene>
<dbReference type="EMBL" id="JABEQG010000033">
    <property type="protein sequence ID" value="MBB2157514.1"/>
    <property type="molecule type" value="Genomic_DNA"/>
</dbReference>
<evidence type="ECO:0000259" key="7">
    <source>
        <dbReference type="PROSITE" id="PS50887"/>
    </source>
</evidence>
<feature type="transmembrane region" description="Helical" evidence="6">
    <location>
        <begin position="195"/>
        <end position="213"/>
    </location>
</feature>
<feature type="transmembrane region" description="Helical" evidence="6">
    <location>
        <begin position="170"/>
        <end position="189"/>
    </location>
</feature>
<evidence type="ECO:0000256" key="4">
    <source>
        <dbReference type="ARBA" id="ARBA00022989"/>
    </source>
</evidence>
<keyword evidence="3 6" id="KW-0812">Transmembrane</keyword>
<comment type="subcellular location">
    <subcellularLocation>
        <location evidence="1">Cell membrane</location>
        <topology evidence="1">Multi-pass membrane protein</topology>
    </subcellularLocation>
</comment>